<dbReference type="Proteomes" id="UP001151582">
    <property type="component" value="Unassembled WGS sequence"/>
</dbReference>
<dbReference type="EMBL" id="JANBQB010000050">
    <property type="protein sequence ID" value="KAJ1983558.1"/>
    <property type="molecule type" value="Genomic_DNA"/>
</dbReference>
<gene>
    <name evidence="2" type="ORF">H4R34_001211</name>
</gene>
<dbReference type="OrthoDB" id="18412at2759"/>
<evidence type="ECO:0000256" key="1">
    <source>
        <dbReference type="SAM" id="MobiDB-lite"/>
    </source>
</evidence>
<comment type="caution">
    <text evidence="2">The sequence shown here is derived from an EMBL/GenBank/DDBJ whole genome shotgun (WGS) entry which is preliminary data.</text>
</comment>
<evidence type="ECO:0000313" key="3">
    <source>
        <dbReference type="Proteomes" id="UP001151582"/>
    </source>
</evidence>
<dbReference type="InterPro" id="IPR039646">
    <property type="entry name" value="ZNHIT2"/>
</dbReference>
<reference evidence="2" key="1">
    <citation type="submission" date="2022-07" db="EMBL/GenBank/DDBJ databases">
        <title>Phylogenomic reconstructions and comparative analyses of Kickxellomycotina fungi.</title>
        <authorList>
            <person name="Reynolds N.K."/>
            <person name="Stajich J.E."/>
            <person name="Barry K."/>
            <person name="Grigoriev I.V."/>
            <person name="Crous P."/>
            <person name="Smith M.E."/>
        </authorList>
    </citation>
    <scope>NUCLEOTIDE SEQUENCE</scope>
    <source>
        <strain evidence="2">RSA 567</strain>
    </source>
</reference>
<feature type="region of interest" description="Disordered" evidence="1">
    <location>
        <begin position="391"/>
        <end position="414"/>
    </location>
</feature>
<evidence type="ECO:0000313" key="2">
    <source>
        <dbReference type="EMBL" id="KAJ1983558.1"/>
    </source>
</evidence>
<sequence length="414" mass="46500">MPGSLLHPLVLSQRGFYHDQAVDELKQRQATEEEKRQMLNVLKRLSEFDSEAWDTLDPRDTDQAVDDLTERVQHLDLDTASFEAIWDCLSETERQEFYRAYLDPRHADGQDLDQLIWEPWWCSKRSKLVTEVAPPEIAVGGASLVPEVVPGIPPLNVLTKVDPHPTVAFQLVSFLFVYAYTKRRFNGDWATYSTEACDQLFDIEPLFFSKAIGLKPTCEAAIVENFERMNQMEPTRLPQALFRLLLDDILAIMTTPTQVLAALSDLYRLFDCVYVASTTKQPCKRSKHALIASKKVWYVLAYVQMLLTPPIPQPSVPSALVASSSTSANASHPPLASPNQARLAELLSVCSDGSSSSTPAFDVFAMLVAQLRAIKQKQETEAQLHASLTEQFNAERHQRPSVVRSRTAAIEELP</sequence>
<name>A0A9W8BAB9_9FUNG</name>
<organism evidence="2 3">
    <name type="scientific">Dimargaris verticillata</name>
    <dbReference type="NCBI Taxonomy" id="2761393"/>
    <lineage>
        <taxon>Eukaryota</taxon>
        <taxon>Fungi</taxon>
        <taxon>Fungi incertae sedis</taxon>
        <taxon>Zoopagomycota</taxon>
        <taxon>Kickxellomycotina</taxon>
        <taxon>Dimargaritomycetes</taxon>
        <taxon>Dimargaritales</taxon>
        <taxon>Dimargaritaceae</taxon>
        <taxon>Dimargaris</taxon>
    </lineage>
</organism>
<dbReference type="PANTHER" id="PTHR15555:SF0">
    <property type="entry name" value="ZINC FINGER HIT DOMAIN-CONTAINING PROTEIN 2"/>
    <property type="match status" value="1"/>
</dbReference>
<dbReference type="PANTHER" id="PTHR15555">
    <property type="entry name" value="ZINC FINGER HIT DOMAIN CONTAINING PROTEIN 2 PROTEIN FON -RELATED"/>
    <property type="match status" value="1"/>
</dbReference>
<dbReference type="AlphaFoldDB" id="A0A9W8BAB9"/>
<proteinExistence type="predicted"/>
<protein>
    <submittedName>
        <fullName evidence="2">Uncharacterized protein</fullName>
    </submittedName>
</protein>
<accession>A0A9W8BAB9</accession>
<keyword evidence="3" id="KW-1185">Reference proteome</keyword>